<dbReference type="InterPro" id="IPR001509">
    <property type="entry name" value="Epimerase_deHydtase"/>
</dbReference>
<dbReference type="GO" id="GO:0005737">
    <property type="term" value="C:cytoplasm"/>
    <property type="evidence" value="ECO:0007669"/>
    <property type="project" value="TreeGrafter"/>
</dbReference>
<dbReference type="AlphaFoldDB" id="A0A840F4D4"/>
<dbReference type="InterPro" id="IPR051783">
    <property type="entry name" value="NAD(P)-dependent_oxidoreduct"/>
</dbReference>
<evidence type="ECO:0000313" key="3">
    <source>
        <dbReference type="Proteomes" id="UP000551501"/>
    </source>
</evidence>
<dbReference type="EMBL" id="JACIFP010000001">
    <property type="protein sequence ID" value="MBB4137363.1"/>
    <property type="molecule type" value="Genomic_DNA"/>
</dbReference>
<accession>A0A840F4D4</accession>
<evidence type="ECO:0000313" key="2">
    <source>
        <dbReference type="EMBL" id="MBB4137363.1"/>
    </source>
</evidence>
<dbReference type="Gene3D" id="3.40.50.720">
    <property type="entry name" value="NAD(P)-binding Rossmann-like Domain"/>
    <property type="match status" value="1"/>
</dbReference>
<dbReference type="Pfam" id="PF01370">
    <property type="entry name" value="Epimerase"/>
    <property type="match status" value="1"/>
</dbReference>
<dbReference type="PANTHER" id="PTHR48079:SF6">
    <property type="entry name" value="NAD(P)-BINDING DOMAIN-CONTAINING PROTEIN-RELATED"/>
    <property type="match status" value="1"/>
</dbReference>
<reference evidence="2 3" key="1">
    <citation type="submission" date="2020-08" db="EMBL/GenBank/DDBJ databases">
        <title>Sequencing the genomes of 1000 actinobacteria strains.</title>
        <authorList>
            <person name="Klenk H.-P."/>
        </authorList>
    </citation>
    <scope>NUCLEOTIDE SEQUENCE [LARGE SCALE GENOMIC DNA]</scope>
    <source>
        <strain evidence="2 3">DSM 45298</strain>
    </source>
</reference>
<proteinExistence type="predicted"/>
<feature type="domain" description="NAD-dependent epimerase/dehydratase" evidence="1">
    <location>
        <begin position="3"/>
        <end position="229"/>
    </location>
</feature>
<dbReference type="InterPro" id="IPR036291">
    <property type="entry name" value="NAD(P)-bd_dom_sf"/>
</dbReference>
<dbReference type="SUPFAM" id="SSF51735">
    <property type="entry name" value="NAD(P)-binding Rossmann-fold domains"/>
    <property type="match status" value="1"/>
</dbReference>
<organism evidence="2 3">
    <name type="scientific">Gordonia humi</name>
    <dbReference type="NCBI Taxonomy" id="686429"/>
    <lineage>
        <taxon>Bacteria</taxon>
        <taxon>Bacillati</taxon>
        <taxon>Actinomycetota</taxon>
        <taxon>Actinomycetes</taxon>
        <taxon>Mycobacteriales</taxon>
        <taxon>Gordoniaceae</taxon>
        <taxon>Gordonia</taxon>
    </lineage>
</organism>
<evidence type="ECO:0000259" key="1">
    <source>
        <dbReference type="Pfam" id="PF01370"/>
    </source>
</evidence>
<dbReference type="RefSeq" id="WP_183372222.1">
    <property type="nucleotide sequence ID" value="NZ_BAABHL010000126.1"/>
</dbReference>
<gene>
    <name evidence="2" type="ORF">BKA16_003915</name>
</gene>
<keyword evidence="3" id="KW-1185">Reference proteome</keyword>
<name>A0A840F4D4_9ACTN</name>
<sequence>MRVLITGGTGFVGGWIAKTVAAHGHDVRLLARSRAKVDVAIEFLGVDPDVVIGEIGDADAVHRALDGCDAVVHAAADVQLHASRTADLVERNRRGTENVLGQAVELGLDPVVHVSSYSALWSRDEPILRPDLPVAGGDDAYGRSKAAAETYARGLQDLGHAVTIVYPGAVMGPSAHGLFGEAGDAVTTLANTGVVGRTAGLTIVDVRDLAEIFVAVLEPGRGPRRYTAGGHLIVRRDLADALTRVTGRRIRYLPIPNWMMIAAGRIADRVPAVVPADLSQLSEAAIGYLLYPPAPDDSATAHDLGVTFRPAAAALAAVWDERPDASD</sequence>
<dbReference type="Proteomes" id="UP000551501">
    <property type="component" value="Unassembled WGS sequence"/>
</dbReference>
<comment type="caution">
    <text evidence="2">The sequence shown here is derived from an EMBL/GenBank/DDBJ whole genome shotgun (WGS) entry which is preliminary data.</text>
</comment>
<dbReference type="GO" id="GO:0004029">
    <property type="term" value="F:aldehyde dehydrogenase (NAD+) activity"/>
    <property type="evidence" value="ECO:0007669"/>
    <property type="project" value="TreeGrafter"/>
</dbReference>
<protein>
    <submittedName>
        <fullName evidence="2">Nucleoside-diphosphate-sugar epimerase</fullName>
    </submittedName>
</protein>
<dbReference type="PANTHER" id="PTHR48079">
    <property type="entry name" value="PROTEIN YEEZ"/>
    <property type="match status" value="1"/>
</dbReference>